<protein>
    <recommendedName>
        <fullName evidence="4">Beta-barrel porin-2, OmpL-like. bbp2</fullName>
    </recommendedName>
</protein>
<keyword evidence="1" id="KW-0732">Signal</keyword>
<evidence type="ECO:0000256" key="1">
    <source>
        <dbReference type="SAM" id="SignalP"/>
    </source>
</evidence>
<organism evidence="2 3">
    <name type="scientific">Thalassolituus maritimus</name>
    <dbReference type="NCBI Taxonomy" id="484498"/>
    <lineage>
        <taxon>Bacteria</taxon>
        <taxon>Pseudomonadati</taxon>
        <taxon>Pseudomonadota</taxon>
        <taxon>Gammaproteobacteria</taxon>
        <taxon>Oceanospirillales</taxon>
        <taxon>Oceanospirillaceae</taxon>
        <taxon>Thalassolituus</taxon>
    </lineage>
</organism>
<dbReference type="InterPro" id="IPR023614">
    <property type="entry name" value="Porin_dom_sf"/>
</dbReference>
<evidence type="ECO:0000313" key="2">
    <source>
        <dbReference type="EMBL" id="SIS78820.1"/>
    </source>
</evidence>
<keyword evidence="3" id="KW-1185">Reference proteome</keyword>
<dbReference type="EMBL" id="FTOH01000004">
    <property type="protein sequence ID" value="SIS78820.1"/>
    <property type="molecule type" value="Genomic_DNA"/>
</dbReference>
<dbReference type="SUPFAM" id="SSF56935">
    <property type="entry name" value="Porins"/>
    <property type="match status" value="1"/>
</dbReference>
<dbReference type="OrthoDB" id="197869at2"/>
<dbReference type="Gene3D" id="2.40.160.10">
    <property type="entry name" value="Porin"/>
    <property type="match status" value="1"/>
</dbReference>
<evidence type="ECO:0000313" key="3">
    <source>
        <dbReference type="Proteomes" id="UP000185639"/>
    </source>
</evidence>
<name>A0A1N7LYB3_9GAMM</name>
<dbReference type="AlphaFoldDB" id="A0A1N7LYB3"/>
<dbReference type="Proteomes" id="UP000185639">
    <property type="component" value="Unassembled WGS sequence"/>
</dbReference>
<dbReference type="STRING" id="484498.SAMN05421686_104297"/>
<gene>
    <name evidence="2" type="ORF">SAMN05421686_104297</name>
</gene>
<evidence type="ECO:0008006" key="4">
    <source>
        <dbReference type="Google" id="ProtNLM"/>
    </source>
</evidence>
<feature type="chain" id="PRO_5013111565" description="Beta-barrel porin-2, OmpL-like. bbp2" evidence="1">
    <location>
        <begin position="24"/>
        <end position="403"/>
    </location>
</feature>
<feature type="signal peptide" evidence="1">
    <location>
        <begin position="1"/>
        <end position="23"/>
    </location>
</feature>
<dbReference type="RefSeq" id="WP_076515135.1">
    <property type="nucleotide sequence ID" value="NZ_FTOH01000004.1"/>
</dbReference>
<accession>A0A1N7LYB3</accession>
<reference evidence="3" key="1">
    <citation type="submission" date="2017-01" db="EMBL/GenBank/DDBJ databases">
        <authorList>
            <person name="Varghese N."/>
            <person name="Submissions S."/>
        </authorList>
    </citation>
    <scope>NUCLEOTIDE SEQUENCE [LARGE SCALE GENOMIC DNA]</scope>
    <source>
        <strain evidence="3">DSM 24913</strain>
    </source>
</reference>
<sequence>MIKIPGVAAVVSALLLSAEACYAEKLTDNLEISGFARVIGGYLSHSSRRFDGYTNEVSLDEQSLLAVQPSYSFNDKLSVSSQFVAHTSDDRDSGLEWAYLSYQPSSAWHFRAGKLRTPFFIYSDGYDVGYSYPWVTAPVQVYNNYLFSNFNGASASYYHAGNSLALNLEAYYGYFKGDLFLAGTKVDVETEVEDLAGIVATINRNNLSLRMSYHQAHNTTEIPNVSELRSQLYALGYNDSAKSLESSGNVYALQTSLSYDTLNSFYKAEWVNIVTGYEIAPEITGYYLMAGRVINDWTLHATYSRSEYSAVKMSNELPMPPTGNPQQDMLSTAYYQVFASTPNGNLDSYTLGTRWDFRMNMALKAEITLLEESRSRSGFFMSPSSNDSTENAYLYQVAWEWIF</sequence>
<proteinExistence type="predicted"/>